<dbReference type="InterPro" id="IPR010721">
    <property type="entry name" value="UstE-like"/>
</dbReference>
<dbReference type="PANTHER" id="PTHR32251">
    <property type="entry name" value="3-OXO-5-ALPHA-STEROID 4-DEHYDROGENASE"/>
    <property type="match status" value="1"/>
</dbReference>
<proteinExistence type="predicted"/>
<evidence type="ECO:0000256" key="1">
    <source>
        <dbReference type="SAM" id="Phobius"/>
    </source>
</evidence>
<feature type="transmembrane region" description="Helical" evidence="1">
    <location>
        <begin position="156"/>
        <end position="179"/>
    </location>
</feature>
<dbReference type="EMBL" id="CP099547">
    <property type="protein sequence ID" value="USR78714.1"/>
    <property type="molecule type" value="Genomic_DNA"/>
</dbReference>
<sequence length="286" mass="31911">MHKLFLAAAIFFIAIGVGVAGSVSGTTIGGWPLLLVLVLSAFVIQWLMFIHSWAISSEKYFDLTGSLTYIGLTTVAILFTEVRSLRSFILCAMVVIWALRLGSYLFLRIRKAGKDDRFTEILSDPARLFLVWSVQGLWITFTALAAWIGITTTNSASFAVIGIVGVIVWILGFAIEALADYQKAQFRKDPANSGRFIHSGLWSRSRHPNYFGEILIWSAVLITVSPVLHSWQWIAILSPAFVAFLLIKVSGIPMLEKKAEIRWGDDPEYQNYKNNTPVLIPKITAR</sequence>
<reference evidence="2" key="1">
    <citation type="submission" date="2022-06" db="EMBL/GenBank/DDBJ databases">
        <title>Complete Genome Sequence of Arcanobacterium pinnipediorum strain DSM 28752 isolated from a harbour seal.</title>
        <authorList>
            <person name="Borowiak M."/>
            <person name="Kreitlow A."/>
            <person name="Alssahen M."/>
            <person name="Malorny B."/>
            <person name="Laemmler C."/>
            <person name="Prenger-Berninghoff E."/>
            <person name="Siebert U."/>
            <person name="Ploetz M."/>
            <person name="Abdulmawjood A."/>
        </authorList>
    </citation>
    <scope>NUCLEOTIDE SEQUENCE</scope>
    <source>
        <strain evidence="2">DSM 28752</strain>
    </source>
</reference>
<keyword evidence="3" id="KW-1185">Reference proteome</keyword>
<feature type="transmembrane region" description="Helical" evidence="1">
    <location>
        <begin position="210"/>
        <end position="228"/>
    </location>
</feature>
<feature type="transmembrane region" description="Helical" evidence="1">
    <location>
        <begin position="85"/>
        <end position="107"/>
    </location>
</feature>
<dbReference type="Proteomes" id="UP001056109">
    <property type="component" value="Chromosome"/>
</dbReference>
<keyword evidence="1" id="KW-1133">Transmembrane helix</keyword>
<feature type="transmembrane region" description="Helical" evidence="1">
    <location>
        <begin position="60"/>
        <end position="79"/>
    </location>
</feature>
<protein>
    <submittedName>
        <fullName evidence="2">DUF1295 domain-containing protein</fullName>
    </submittedName>
</protein>
<accession>A0ABY5AES7</accession>
<organism evidence="2 3">
    <name type="scientific">Arcanobacterium pinnipediorum</name>
    <dbReference type="NCBI Taxonomy" id="1503041"/>
    <lineage>
        <taxon>Bacteria</taxon>
        <taxon>Bacillati</taxon>
        <taxon>Actinomycetota</taxon>
        <taxon>Actinomycetes</taxon>
        <taxon>Actinomycetales</taxon>
        <taxon>Actinomycetaceae</taxon>
        <taxon>Arcanobacterium</taxon>
    </lineage>
</organism>
<gene>
    <name evidence="2" type="ORF">NG665_04800</name>
</gene>
<feature type="transmembrane region" description="Helical" evidence="1">
    <location>
        <begin position="30"/>
        <end position="48"/>
    </location>
</feature>
<keyword evidence="1" id="KW-0812">Transmembrane</keyword>
<feature type="transmembrane region" description="Helical" evidence="1">
    <location>
        <begin position="128"/>
        <end position="150"/>
    </location>
</feature>
<dbReference type="Gene3D" id="1.20.120.1630">
    <property type="match status" value="1"/>
</dbReference>
<dbReference type="PROSITE" id="PS50244">
    <property type="entry name" value="S5A_REDUCTASE"/>
    <property type="match status" value="1"/>
</dbReference>
<keyword evidence="1" id="KW-0472">Membrane</keyword>
<dbReference type="PANTHER" id="PTHR32251:SF17">
    <property type="entry name" value="STEROID 5-ALPHA REDUCTASE C-TERMINAL DOMAIN-CONTAINING PROTEIN"/>
    <property type="match status" value="1"/>
</dbReference>
<dbReference type="RefSeq" id="WP_252672529.1">
    <property type="nucleotide sequence ID" value="NZ_CP099547.1"/>
</dbReference>
<dbReference type="Pfam" id="PF06966">
    <property type="entry name" value="DUF1295"/>
    <property type="match status" value="1"/>
</dbReference>
<evidence type="ECO:0000313" key="3">
    <source>
        <dbReference type="Proteomes" id="UP001056109"/>
    </source>
</evidence>
<name>A0ABY5AES7_9ACTO</name>
<evidence type="ECO:0000313" key="2">
    <source>
        <dbReference type="EMBL" id="USR78714.1"/>
    </source>
</evidence>